<dbReference type="PANTHER" id="PTHR15574:SF40">
    <property type="entry name" value="WD AND TETRATRICOPEPTIDE REPEATS PROTEIN 1"/>
    <property type="match status" value="1"/>
</dbReference>
<evidence type="ECO:0000256" key="3">
    <source>
        <dbReference type="SAM" id="MobiDB-lite"/>
    </source>
</evidence>
<accession>A0A0C3CQM4</accession>
<dbReference type="GO" id="GO:0045717">
    <property type="term" value="P:negative regulation of fatty acid biosynthetic process"/>
    <property type="evidence" value="ECO:0007669"/>
    <property type="project" value="TreeGrafter"/>
</dbReference>
<dbReference type="GO" id="GO:0080008">
    <property type="term" value="C:Cul4-RING E3 ubiquitin ligase complex"/>
    <property type="evidence" value="ECO:0007669"/>
    <property type="project" value="TreeGrafter"/>
</dbReference>
<dbReference type="Proteomes" id="UP000053424">
    <property type="component" value="Unassembled WGS sequence"/>
</dbReference>
<dbReference type="Gene3D" id="2.130.10.10">
    <property type="entry name" value="YVTN repeat-like/Quinoprotein amine dehydrogenase"/>
    <property type="match status" value="2"/>
</dbReference>
<feature type="compositionally biased region" description="Low complexity" evidence="3">
    <location>
        <begin position="186"/>
        <end position="198"/>
    </location>
</feature>
<dbReference type="GO" id="GO:0005737">
    <property type="term" value="C:cytoplasm"/>
    <property type="evidence" value="ECO:0007669"/>
    <property type="project" value="TreeGrafter"/>
</dbReference>
<dbReference type="EMBL" id="KN831771">
    <property type="protein sequence ID" value="KIM46151.1"/>
    <property type="molecule type" value="Genomic_DNA"/>
</dbReference>
<protein>
    <submittedName>
        <fullName evidence="4">Uncharacterized protein</fullName>
    </submittedName>
</protein>
<dbReference type="InterPro" id="IPR036322">
    <property type="entry name" value="WD40_repeat_dom_sf"/>
</dbReference>
<dbReference type="InterPro" id="IPR001680">
    <property type="entry name" value="WD40_rpt"/>
</dbReference>
<sequence length="376" mass="41158">MLPRSSRIATAARDTQIRVFDVKAALPLAITSDHVETEYSTAQTCIAIIRCHSDAVKKIVTEDSPDLFLSVSEDGTHETRADLALRFLPFPLQFVVAGESPYGYLYDRRHLRSKIEHEWGAVPRAGEEATTCVRRLGRQRSGRRSFLREHITGARISASNGHEVILSYSGDGVYLFSTKDDPSLNSSSSSVPSLLSPNAETGGNPSDGSSESPADDLFHELSESTPEWEQHVPTLPPRCRYAGARNVATVKDVNFLGPDDQWVVSGSDDGNFFVWEKDSAVLKGIYEGDSSVVNVIEGHPHFPLVAVSGIDTTVKLFSPTKFQSSFSRMDNADQIIQRNNSMGRVRVETYDIAALLAEARNAMGAEGVLLPECNGQ</sequence>
<gene>
    <name evidence="4" type="ORF">M413DRAFT_23927</name>
</gene>
<dbReference type="AlphaFoldDB" id="A0A0C3CQM4"/>
<reference evidence="4 5" key="1">
    <citation type="submission" date="2014-04" db="EMBL/GenBank/DDBJ databases">
        <authorList>
            <consortium name="DOE Joint Genome Institute"/>
            <person name="Kuo A."/>
            <person name="Gay G."/>
            <person name="Dore J."/>
            <person name="Kohler A."/>
            <person name="Nagy L.G."/>
            <person name="Floudas D."/>
            <person name="Copeland A."/>
            <person name="Barry K.W."/>
            <person name="Cichocki N."/>
            <person name="Veneault-Fourrey C."/>
            <person name="LaButti K."/>
            <person name="Lindquist E.A."/>
            <person name="Lipzen A."/>
            <person name="Lundell T."/>
            <person name="Morin E."/>
            <person name="Murat C."/>
            <person name="Sun H."/>
            <person name="Tunlid A."/>
            <person name="Henrissat B."/>
            <person name="Grigoriev I.V."/>
            <person name="Hibbett D.S."/>
            <person name="Martin F."/>
            <person name="Nordberg H.P."/>
            <person name="Cantor M.N."/>
            <person name="Hua S.X."/>
        </authorList>
    </citation>
    <scope>NUCLEOTIDE SEQUENCE [LARGE SCALE GENOMIC DNA]</scope>
    <source>
        <strain evidence="5">h7</strain>
    </source>
</reference>
<evidence type="ECO:0000256" key="2">
    <source>
        <dbReference type="ARBA" id="ARBA00022737"/>
    </source>
</evidence>
<feature type="compositionally biased region" description="Polar residues" evidence="3">
    <location>
        <begin position="199"/>
        <end position="212"/>
    </location>
</feature>
<reference evidence="5" key="2">
    <citation type="submission" date="2015-01" db="EMBL/GenBank/DDBJ databases">
        <title>Evolutionary Origins and Diversification of the Mycorrhizal Mutualists.</title>
        <authorList>
            <consortium name="DOE Joint Genome Institute"/>
            <consortium name="Mycorrhizal Genomics Consortium"/>
            <person name="Kohler A."/>
            <person name="Kuo A."/>
            <person name="Nagy L.G."/>
            <person name="Floudas D."/>
            <person name="Copeland A."/>
            <person name="Barry K.W."/>
            <person name="Cichocki N."/>
            <person name="Veneault-Fourrey C."/>
            <person name="LaButti K."/>
            <person name="Lindquist E.A."/>
            <person name="Lipzen A."/>
            <person name="Lundell T."/>
            <person name="Morin E."/>
            <person name="Murat C."/>
            <person name="Riley R."/>
            <person name="Ohm R."/>
            <person name="Sun H."/>
            <person name="Tunlid A."/>
            <person name="Henrissat B."/>
            <person name="Grigoriev I.V."/>
            <person name="Hibbett D.S."/>
            <person name="Martin F."/>
        </authorList>
    </citation>
    <scope>NUCLEOTIDE SEQUENCE [LARGE SCALE GENOMIC DNA]</scope>
    <source>
        <strain evidence="5">h7</strain>
    </source>
</reference>
<dbReference type="HOGENOM" id="CLU_012381_2_1_1"/>
<organism evidence="4 5">
    <name type="scientific">Hebeloma cylindrosporum</name>
    <dbReference type="NCBI Taxonomy" id="76867"/>
    <lineage>
        <taxon>Eukaryota</taxon>
        <taxon>Fungi</taxon>
        <taxon>Dikarya</taxon>
        <taxon>Basidiomycota</taxon>
        <taxon>Agaricomycotina</taxon>
        <taxon>Agaricomycetes</taxon>
        <taxon>Agaricomycetidae</taxon>
        <taxon>Agaricales</taxon>
        <taxon>Agaricineae</taxon>
        <taxon>Hymenogastraceae</taxon>
        <taxon>Hebeloma</taxon>
    </lineage>
</organism>
<dbReference type="SMART" id="SM00320">
    <property type="entry name" value="WD40"/>
    <property type="match status" value="3"/>
</dbReference>
<proteinExistence type="predicted"/>
<dbReference type="PANTHER" id="PTHR15574">
    <property type="entry name" value="WD REPEAT DOMAIN-CONTAINING FAMILY"/>
    <property type="match status" value="1"/>
</dbReference>
<evidence type="ECO:0000313" key="5">
    <source>
        <dbReference type="Proteomes" id="UP000053424"/>
    </source>
</evidence>
<dbReference type="Pfam" id="PF00400">
    <property type="entry name" value="WD40"/>
    <property type="match status" value="1"/>
</dbReference>
<evidence type="ECO:0000313" key="4">
    <source>
        <dbReference type="EMBL" id="KIM46151.1"/>
    </source>
</evidence>
<evidence type="ECO:0000256" key="1">
    <source>
        <dbReference type="ARBA" id="ARBA00022574"/>
    </source>
</evidence>
<dbReference type="InterPro" id="IPR045151">
    <property type="entry name" value="DCAF8"/>
</dbReference>
<dbReference type="SUPFAM" id="SSF50978">
    <property type="entry name" value="WD40 repeat-like"/>
    <property type="match status" value="1"/>
</dbReference>
<feature type="region of interest" description="Disordered" evidence="3">
    <location>
        <begin position="186"/>
        <end position="216"/>
    </location>
</feature>
<name>A0A0C3CQM4_HEBCY</name>
<dbReference type="STRING" id="686832.A0A0C3CQM4"/>
<dbReference type="InterPro" id="IPR015943">
    <property type="entry name" value="WD40/YVTN_repeat-like_dom_sf"/>
</dbReference>
<keyword evidence="5" id="KW-1185">Reference proteome</keyword>
<dbReference type="OrthoDB" id="2414538at2759"/>
<keyword evidence="1" id="KW-0853">WD repeat</keyword>
<keyword evidence="2" id="KW-0677">Repeat</keyword>